<dbReference type="Proteomes" id="UP001500449">
    <property type="component" value="Unassembled WGS sequence"/>
</dbReference>
<protein>
    <submittedName>
        <fullName evidence="6">PLP-dependent aminotransferase family protein</fullName>
    </submittedName>
</protein>
<dbReference type="Gene3D" id="3.90.1150.10">
    <property type="entry name" value="Aspartate Aminotransferase, domain 1"/>
    <property type="match status" value="1"/>
</dbReference>
<organism evidence="6 7">
    <name type="scientific">Pseudonocardia ailaonensis</name>
    <dbReference type="NCBI Taxonomy" id="367279"/>
    <lineage>
        <taxon>Bacteria</taxon>
        <taxon>Bacillati</taxon>
        <taxon>Actinomycetota</taxon>
        <taxon>Actinomycetes</taxon>
        <taxon>Pseudonocardiales</taxon>
        <taxon>Pseudonocardiaceae</taxon>
        <taxon>Pseudonocardia</taxon>
    </lineage>
</organism>
<dbReference type="CDD" id="cd00609">
    <property type="entry name" value="AAT_like"/>
    <property type="match status" value="1"/>
</dbReference>
<evidence type="ECO:0000256" key="4">
    <source>
        <dbReference type="ARBA" id="ARBA00022898"/>
    </source>
</evidence>
<dbReference type="RefSeq" id="WP_344412691.1">
    <property type="nucleotide sequence ID" value="NZ_BAAAQK010000003.1"/>
</dbReference>
<feature type="domain" description="Aminotransferase class I/classII large" evidence="5">
    <location>
        <begin position="33"/>
        <end position="389"/>
    </location>
</feature>
<evidence type="ECO:0000313" key="6">
    <source>
        <dbReference type="EMBL" id="GAA1833392.1"/>
    </source>
</evidence>
<evidence type="ECO:0000256" key="3">
    <source>
        <dbReference type="ARBA" id="ARBA00022679"/>
    </source>
</evidence>
<keyword evidence="7" id="KW-1185">Reference proteome</keyword>
<dbReference type="InterPro" id="IPR015422">
    <property type="entry name" value="PyrdxlP-dep_Trfase_small"/>
</dbReference>
<keyword evidence="2 6" id="KW-0032">Aminotransferase</keyword>
<comment type="cofactor">
    <cofactor evidence="1">
        <name>pyridoxal 5'-phosphate</name>
        <dbReference type="ChEBI" id="CHEBI:597326"/>
    </cofactor>
</comment>
<dbReference type="GO" id="GO:0008483">
    <property type="term" value="F:transaminase activity"/>
    <property type="evidence" value="ECO:0007669"/>
    <property type="project" value="UniProtKB-KW"/>
</dbReference>
<dbReference type="InterPro" id="IPR015424">
    <property type="entry name" value="PyrdxlP-dep_Trfase"/>
</dbReference>
<dbReference type="InterPro" id="IPR050859">
    <property type="entry name" value="Class-I_PLP-dep_aminotransf"/>
</dbReference>
<evidence type="ECO:0000256" key="2">
    <source>
        <dbReference type="ARBA" id="ARBA00022576"/>
    </source>
</evidence>
<dbReference type="Pfam" id="PF00155">
    <property type="entry name" value="Aminotran_1_2"/>
    <property type="match status" value="1"/>
</dbReference>
<dbReference type="SUPFAM" id="SSF53383">
    <property type="entry name" value="PLP-dependent transferases"/>
    <property type="match status" value="1"/>
</dbReference>
<dbReference type="PANTHER" id="PTHR42790">
    <property type="entry name" value="AMINOTRANSFERASE"/>
    <property type="match status" value="1"/>
</dbReference>
<sequence>MRTPVTPFPLSRRLSEVRGSAIRDLLTLTARADVLSLAGGLPAADQLPRERIAEAAARALTDSASVQYSETAGVAGLRAVIADHETGRIGRPVAPTDVVVTSGSQQALDLVARAVLDPGDPVAVEDPVYVGALQVFQASGAQVHALPLDDDGLRVDVLAERLAQGFRPRLVHTVASFHNPRGVTMAPGRRRALAELADRYGFLVVEDDPYGLLAFDGVPPQPIAAHGERIVRLGSASKVIAPALRVGWLVGPPELTAAVERLKQCTDLCSSSLTQAITAELLSDTAWFDGHVGGVRAENRRRAHALTTAVDTRFGDAVVRSTPTGGMFVWLEFADGTDTTALLPKALGQGVGFVPGSAFEAGDTARTSAARLCFATYPGDLLEIAVDRLATAWRA</sequence>
<evidence type="ECO:0000259" key="5">
    <source>
        <dbReference type="Pfam" id="PF00155"/>
    </source>
</evidence>
<dbReference type="PANTHER" id="PTHR42790:SF19">
    <property type="entry name" value="KYNURENINE_ALPHA-AMINOADIPATE AMINOTRANSFERASE, MITOCHONDRIAL"/>
    <property type="match status" value="1"/>
</dbReference>
<accession>A0ABN2MP90</accession>
<dbReference type="EMBL" id="BAAAQK010000003">
    <property type="protein sequence ID" value="GAA1833392.1"/>
    <property type="molecule type" value="Genomic_DNA"/>
</dbReference>
<evidence type="ECO:0000256" key="1">
    <source>
        <dbReference type="ARBA" id="ARBA00001933"/>
    </source>
</evidence>
<dbReference type="Gene3D" id="3.40.640.10">
    <property type="entry name" value="Type I PLP-dependent aspartate aminotransferase-like (Major domain)"/>
    <property type="match status" value="1"/>
</dbReference>
<comment type="caution">
    <text evidence="6">The sequence shown here is derived from an EMBL/GenBank/DDBJ whole genome shotgun (WGS) entry which is preliminary data.</text>
</comment>
<gene>
    <name evidence="6" type="ORF">GCM10009836_09420</name>
</gene>
<dbReference type="InterPro" id="IPR015421">
    <property type="entry name" value="PyrdxlP-dep_Trfase_major"/>
</dbReference>
<evidence type="ECO:0000313" key="7">
    <source>
        <dbReference type="Proteomes" id="UP001500449"/>
    </source>
</evidence>
<name>A0ABN2MP90_9PSEU</name>
<keyword evidence="4" id="KW-0663">Pyridoxal phosphate</keyword>
<proteinExistence type="predicted"/>
<dbReference type="InterPro" id="IPR004839">
    <property type="entry name" value="Aminotransferase_I/II_large"/>
</dbReference>
<keyword evidence="3" id="KW-0808">Transferase</keyword>
<reference evidence="6 7" key="1">
    <citation type="journal article" date="2019" name="Int. J. Syst. Evol. Microbiol.">
        <title>The Global Catalogue of Microorganisms (GCM) 10K type strain sequencing project: providing services to taxonomists for standard genome sequencing and annotation.</title>
        <authorList>
            <consortium name="The Broad Institute Genomics Platform"/>
            <consortium name="The Broad Institute Genome Sequencing Center for Infectious Disease"/>
            <person name="Wu L."/>
            <person name="Ma J."/>
        </authorList>
    </citation>
    <scope>NUCLEOTIDE SEQUENCE [LARGE SCALE GENOMIC DNA]</scope>
    <source>
        <strain evidence="6 7">JCM 16009</strain>
    </source>
</reference>